<organism evidence="2 3">
    <name type="scientific">Aliarcobacter cryaerophilus</name>
    <dbReference type="NCBI Taxonomy" id="28198"/>
    <lineage>
        <taxon>Bacteria</taxon>
        <taxon>Pseudomonadati</taxon>
        <taxon>Campylobacterota</taxon>
        <taxon>Epsilonproteobacteria</taxon>
        <taxon>Campylobacterales</taxon>
        <taxon>Arcobacteraceae</taxon>
        <taxon>Aliarcobacter</taxon>
    </lineage>
</organism>
<protein>
    <submittedName>
        <fullName evidence="2">Toll/interleukin-1 receptor domain-containing protein</fullName>
    </submittedName>
</protein>
<proteinExistence type="predicted"/>
<dbReference type="EMBL" id="CP099556">
    <property type="protein sequence ID" value="UYF42697.1"/>
    <property type="molecule type" value="Genomic_DNA"/>
</dbReference>
<dbReference type="SUPFAM" id="SSF52200">
    <property type="entry name" value="Toll/Interleukin receptor TIR domain"/>
    <property type="match status" value="1"/>
</dbReference>
<dbReference type="InterPro" id="IPR000157">
    <property type="entry name" value="TIR_dom"/>
</dbReference>
<feature type="domain" description="TIR" evidence="1">
    <location>
        <begin position="38"/>
        <end position="129"/>
    </location>
</feature>
<dbReference type="AlphaFoldDB" id="A0AA46RZX8"/>
<dbReference type="Proteomes" id="UP001164100">
    <property type="component" value="Chromosome"/>
</dbReference>
<dbReference type="GO" id="GO:0007165">
    <property type="term" value="P:signal transduction"/>
    <property type="evidence" value="ECO:0007669"/>
    <property type="project" value="InterPro"/>
</dbReference>
<keyword evidence="2" id="KW-0675">Receptor</keyword>
<gene>
    <name evidence="2" type="ORF">NGX11_07225</name>
</gene>
<accession>A0AA46RZX8</accession>
<sequence>MARVVTLDEMSRYINKNFDNSLQLLTESSLQSYLPFTFVSYSSKDSEYLPYVLKILVNHGANPYIDKGDQRLPSPPSSKTAEVLKDTIKKSKKMVVFVTSNSKDSKWIPWELGLGDGMKTKEHIVIFPSAEKSYETEWLEQEYLGLYKRIVYGKLQNYDNDVWMVYDSESNTGIELSRWLIS</sequence>
<evidence type="ECO:0000313" key="3">
    <source>
        <dbReference type="Proteomes" id="UP001164100"/>
    </source>
</evidence>
<name>A0AA46RZX8_9BACT</name>
<dbReference type="Pfam" id="PF13676">
    <property type="entry name" value="TIR_2"/>
    <property type="match status" value="1"/>
</dbReference>
<evidence type="ECO:0000259" key="1">
    <source>
        <dbReference type="Pfam" id="PF13676"/>
    </source>
</evidence>
<reference evidence="2" key="1">
    <citation type="journal article" date="2022" name="Front. Microbiol.">
        <title>Species classification and novel plasmid identifications in Arcobacter cryaerophilus and Arcobacter cryaerophilus-like organisms.</title>
        <authorList>
            <person name="Zhou G."/>
            <person name="Wang M."/>
            <person name="Wang H."/>
            <person name="Chen X."/>
            <person name="Gu Y."/>
            <person name="Shao Z."/>
            <person name="Zhang J."/>
            <person name="Zhang M."/>
        </authorList>
    </citation>
    <scope>NUCLEOTIDE SEQUENCE</scope>
    <source>
        <strain evidence="2">ICDCAC48</strain>
    </source>
</reference>
<dbReference type="RefSeq" id="WP_263514238.1">
    <property type="nucleotide sequence ID" value="NZ_CP099556.1"/>
</dbReference>
<dbReference type="Gene3D" id="3.40.50.10140">
    <property type="entry name" value="Toll/interleukin-1 receptor homology (TIR) domain"/>
    <property type="match status" value="1"/>
</dbReference>
<evidence type="ECO:0000313" key="2">
    <source>
        <dbReference type="EMBL" id="UYF42697.1"/>
    </source>
</evidence>
<dbReference type="InterPro" id="IPR035897">
    <property type="entry name" value="Toll_tir_struct_dom_sf"/>
</dbReference>